<dbReference type="InParanoid" id="J0D299"/>
<sequence>MKIRAPDGYRPWHGSSWWRKITKNSQVARQVEVRVAHWVKDQADLQTSDSTSESGAKDGADDAGREQEPEAKLETPAEAAARFAAEWLSTLKGKAEQSNDVLLSAAKAQGADLVQKWMAQTNFWKKLIEQTDSRCCQEADTATKRLEDDMAALRKVKRECRVLGRKLHGPRKEADTEGRRR</sequence>
<evidence type="ECO:0000256" key="1">
    <source>
        <dbReference type="SAM" id="MobiDB-lite"/>
    </source>
</evidence>
<name>J0D299_AURST</name>
<accession>J0D299</accession>
<dbReference type="Proteomes" id="UP000006514">
    <property type="component" value="Unassembled WGS sequence"/>
</dbReference>
<gene>
    <name evidence="2" type="ORF">AURDEDRAFT_132013</name>
</gene>
<dbReference type="EMBL" id="JH688692">
    <property type="protein sequence ID" value="EJD32742.1"/>
    <property type="molecule type" value="Genomic_DNA"/>
</dbReference>
<feature type="region of interest" description="Disordered" evidence="1">
    <location>
        <begin position="42"/>
        <end position="77"/>
    </location>
</feature>
<dbReference type="AlphaFoldDB" id="J0D299"/>
<evidence type="ECO:0000313" key="3">
    <source>
        <dbReference type="Proteomes" id="UP000006514"/>
    </source>
</evidence>
<dbReference type="KEGG" id="adl:AURDEDRAFT_132013"/>
<protein>
    <submittedName>
        <fullName evidence="2">Uncharacterized protein</fullName>
    </submittedName>
</protein>
<proteinExistence type="predicted"/>
<evidence type="ECO:0000313" key="2">
    <source>
        <dbReference type="EMBL" id="EJD32742.1"/>
    </source>
</evidence>
<feature type="compositionally biased region" description="Polar residues" evidence="1">
    <location>
        <begin position="44"/>
        <end position="54"/>
    </location>
</feature>
<organism evidence="2 3">
    <name type="scientific">Auricularia subglabra (strain TFB-10046 / SS5)</name>
    <name type="common">White-rot fungus</name>
    <name type="synonym">Auricularia delicata (strain TFB10046)</name>
    <dbReference type="NCBI Taxonomy" id="717982"/>
    <lineage>
        <taxon>Eukaryota</taxon>
        <taxon>Fungi</taxon>
        <taxon>Dikarya</taxon>
        <taxon>Basidiomycota</taxon>
        <taxon>Agaricomycotina</taxon>
        <taxon>Agaricomycetes</taxon>
        <taxon>Auriculariales</taxon>
        <taxon>Auriculariaceae</taxon>
        <taxon>Auricularia</taxon>
    </lineage>
</organism>
<feature type="compositionally biased region" description="Basic and acidic residues" evidence="1">
    <location>
        <begin position="55"/>
        <end position="75"/>
    </location>
</feature>
<reference evidence="3" key="1">
    <citation type="journal article" date="2012" name="Science">
        <title>The Paleozoic origin of enzymatic lignin decomposition reconstructed from 31 fungal genomes.</title>
        <authorList>
            <person name="Floudas D."/>
            <person name="Binder M."/>
            <person name="Riley R."/>
            <person name="Barry K."/>
            <person name="Blanchette R.A."/>
            <person name="Henrissat B."/>
            <person name="Martinez A.T."/>
            <person name="Otillar R."/>
            <person name="Spatafora J.W."/>
            <person name="Yadav J.S."/>
            <person name="Aerts A."/>
            <person name="Benoit I."/>
            <person name="Boyd A."/>
            <person name="Carlson A."/>
            <person name="Copeland A."/>
            <person name="Coutinho P.M."/>
            <person name="de Vries R.P."/>
            <person name="Ferreira P."/>
            <person name="Findley K."/>
            <person name="Foster B."/>
            <person name="Gaskell J."/>
            <person name="Glotzer D."/>
            <person name="Gorecki P."/>
            <person name="Heitman J."/>
            <person name="Hesse C."/>
            <person name="Hori C."/>
            <person name="Igarashi K."/>
            <person name="Jurgens J.A."/>
            <person name="Kallen N."/>
            <person name="Kersten P."/>
            <person name="Kohler A."/>
            <person name="Kuees U."/>
            <person name="Kumar T.K.A."/>
            <person name="Kuo A."/>
            <person name="LaButti K."/>
            <person name="Larrondo L.F."/>
            <person name="Lindquist E."/>
            <person name="Ling A."/>
            <person name="Lombard V."/>
            <person name="Lucas S."/>
            <person name="Lundell T."/>
            <person name="Martin R."/>
            <person name="McLaughlin D.J."/>
            <person name="Morgenstern I."/>
            <person name="Morin E."/>
            <person name="Murat C."/>
            <person name="Nagy L.G."/>
            <person name="Nolan M."/>
            <person name="Ohm R.A."/>
            <person name="Patyshakuliyeva A."/>
            <person name="Rokas A."/>
            <person name="Ruiz-Duenas F.J."/>
            <person name="Sabat G."/>
            <person name="Salamov A."/>
            <person name="Samejima M."/>
            <person name="Schmutz J."/>
            <person name="Slot J.C."/>
            <person name="St John F."/>
            <person name="Stenlid J."/>
            <person name="Sun H."/>
            <person name="Sun S."/>
            <person name="Syed K."/>
            <person name="Tsang A."/>
            <person name="Wiebenga A."/>
            <person name="Young D."/>
            <person name="Pisabarro A."/>
            <person name="Eastwood D.C."/>
            <person name="Martin F."/>
            <person name="Cullen D."/>
            <person name="Grigoriev I.V."/>
            <person name="Hibbett D.S."/>
        </authorList>
    </citation>
    <scope>NUCLEOTIDE SEQUENCE [LARGE SCALE GENOMIC DNA]</scope>
    <source>
        <strain evidence="3">TFB10046</strain>
    </source>
</reference>
<keyword evidence="3" id="KW-1185">Reference proteome</keyword>